<evidence type="ECO:0000313" key="1">
    <source>
        <dbReference type="EMBL" id="JAD33739.1"/>
    </source>
</evidence>
<sequence length="29" mass="3468">MLPNPEIYIYEFYNEGRQQAIKCPHLRGS</sequence>
<dbReference type="AlphaFoldDB" id="A0A0A8Z2W0"/>
<dbReference type="EMBL" id="GBRH01264156">
    <property type="protein sequence ID" value="JAD33739.1"/>
    <property type="molecule type" value="Transcribed_RNA"/>
</dbReference>
<name>A0A0A8Z2W0_ARUDO</name>
<accession>A0A0A8Z2W0</accession>
<organism evidence="1">
    <name type="scientific">Arundo donax</name>
    <name type="common">Giant reed</name>
    <name type="synonym">Donax arundinaceus</name>
    <dbReference type="NCBI Taxonomy" id="35708"/>
    <lineage>
        <taxon>Eukaryota</taxon>
        <taxon>Viridiplantae</taxon>
        <taxon>Streptophyta</taxon>
        <taxon>Embryophyta</taxon>
        <taxon>Tracheophyta</taxon>
        <taxon>Spermatophyta</taxon>
        <taxon>Magnoliopsida</taxon>
        <taxon>Liliopsida</taxon>
        <taxon>Poales</taxon>
        <taxon>Poaceae</taxon>
        <taxon>PACMAD clade</taxon>
        <taxon>Arundinoideae</taxon>
        <taxon>Arundineae</taxon>
        <taxon>Arundo</taxon>
    </lineage>
</organism>
<proteinExistence type="predicted"/>
<reference evidence="1" key="2">
    <citation type="journal article" date="2015" name="Data Brief">
        <title>Shoot transcriptome of the giant reed, Arundo donax.</title>
        <authorList>
            <person name="Barrero R.A."/>
            <person name="Guerrero F.D."/>
            <person name="Moolhuijzen P."/>
            <person name="Goolsby J.A."/>
            <person name="Tidwell J."/>
            <person name="Bellgard S.E."/>
            <person name="Bellgard M.I."/>
        </authorList>
    </citation>
    <scope>NUCLEOTIDE SEQUENCE</scope>
    <source>
        <tissue evidence="1">Shoot tissue taken approximately 20 cm above the soil surface</tissue>
    </source>
</reference>
<protein>
    <submittedName>
        <fullName evidence="1">Uncharacterized protein</fullName>
    </submittedName>
</protein>
<reference evidence="1" key="1">
    <citation type="submission" date="2014-09" db="EMBL/GenBank/DDBJ databases">
        <authorList>
            <person name="Magalhaes I.L.F."/>
            <person name="Oliveira U."/>
            <person name="Santos F.R."/>
            <person name="Vidigal T.H.D.A."/>
            <person name="Brescovit A.D."/>
            <person name="Santos A.J."/>
        </authorList>
    </citation>
    <scope>NUCLEOTIDE SEQUENCE</scope>
    <source>
        <tissue evidence="1">Shoot tissue taken approximately 20 cm above the soil surface</tissue>
    </source>
</reference>